<dbReference type="CDD" id="cd12843">
    <property type="entry name" value="Bvu_2165_C_like"/>
    <property type="match status" value="1"/>
</dbReference>
<accession>A0ABP1F4X3</accession>
<evidence type="ECO:0000313" key="4">
    <source>
        <dbReference type="EMBL" id="CAL2105468.1"/>
    </source>
</evidence>
<dbReference type="RefSeq" id="WP_348737292.1">
    <property type="nucleotide sequence ID" value="NZ_CAXJRC010000006.1"/>
</dbReference>
<evidence type="ECO:0000259" key="2">
    <source>
        <dbReference type="Pfam" id="PF14734"/>
    </source>
</evidence>
<evidence type="ECO:0000259" key="3">
    <source>
        <dbReference type="Pfam" id="PF14848"/>
    </source>
</evidence>
<organism evidence="4 5">
    <name type="scientific">Tenacibaculum vairaonense</name>
    <dbReference type="NCBI Taxonomy" id="3137860"/>
    <lineage>
        <taxon>Bacteria</taxon>
        <taxon>Pseudomonadati</taxon>
        <taxon>Bacteroidota</taxon>
        <taxon>Flavobacteriia</taxon>
        <taxon>Flavobacteriales</taxon>
        <taxon>Flavobacteriaceae</taxon>
        <taxon>Tenacibaculum</taxon>
    </lineage>
</organism>
<name>A0ABP1F4X3_9FLAO</name>
<protein>
    <submittedName>
        <fullName evidence="4">DUF4469 domain-containing protein</fullName>
    </submittedName>
</protein>
<dbReference type="InterPro" id="IPR049893">
    <property type="entry name" value="Bvu_2165-like_IHF-HU-DNA_bdg"/>
</dbReference>
<dbReference type="Proteomes" id="UP001497602">
    <property type="component" value="Unassembled WGS sequence"/>
</dbReference>
<dbReference type="EMBL" id="CAXJRC010000006">
    <property type="protein sequence ID" value="CAL2105468.1"/>
    <property type="molecule type" value="Genomic_DNA"/>
</dbReference>
<dbReference type="SUPFAM" id="SSF47729">
    <property type="entry name" value="IHF-like DNA-binding proteins"/>
    <property type="match status" value="1"/>
</dbReference>
<feature type="domain" description="DUF4469" evidence="2">
    <location>
        <begin position="128"/>
        <end position="222"/>
    </location>
</feature>
<feature type="domain" description="Bvu-2165-like IHF-HU-like DNA-binding" evidence="3">
    <location>
        <begin position="1"/>
        <end position="118"/>
    </location>
</feature>
<dbReference type="InterPro" id="IPR010992">
    <property type="entry name" value="IHF-like_DNA-bd_dom_sf"/>
</dbReference>
<dbReference type="InterPro" id="IPR027824">
    <property type="entry name" value="DUF4469"/>
</dbReference>
<evidence type="ECO:0000313" key="5">
    <source>
        <dbReference type="Proteomes" id="UP001497602"/>
    </source>
</evidence>
<evidence type="ECO:0000256" key="1">
    <source>
        <dbReference type="ARBA" id="ARBA00023125"/>
    </source>
</evidence>
<comment type="caution">
    <text evidence="4">The sequence shown here is derived from an EMBL/GenBank/DDBJ whole genome shotgun (WGS) entry which is preliminary data.</text>
</comment>
<sequence>MKYYLVENKLTEDKNYIAKIQAKQTVSQEELIERMLSKRNLVSKTDILAVFNALYEEVVGCIEEGENISLPLFNLSYSITGTYKNPEENFNPDTHKLHVNISGGKLVKHIKKNIVLQKIDAPLIHPIIKNIKDLATQTTNTYITPNGMFEMKGSRLKIAGTSPEVGVYFVTENGNEFKVPYLAQNDYKKIIGQIPNLDSGNYRMVIKTQATDRVNKFLKDVRINNSVLIVVVK</sequence>
<reference evidence="4 5" key="1">
    <citation type="submission" date="2024-05" db="EMBL/GenBank/DDBJ databases">
        <authorList>
            <person name="Duchaud E."/>
        </authorList>
    </citation>
    <scope>NUCLEOTIDE SEQUENCE [LARGE SCALE GENOMIC DNA]</scope>
    <source>
        <strain evidence="4">Ena-SAMPLE-TAB-13-05-2024-13:56:06:370-140305</strain>
    </source>
</reference>
<dbReference type="Gene3D" id="2.70.50.70">
    <property type="match status" value="1"/>
</dbReference>
<keyword evidence="1" id="KW-0238">DNA-binding</keyword>
<dbReference type="Pfam" id="PF14734">
    <property type="entry name" value="DUF4469"/>
    <property type="match status" value="1"/>
</dbReference>
<proteinExistence type="predicted"/>
<gene>
    <name evidence="4" type="ORF">T190115A13A_150099</name>
</gene>
<keyword evidence="5" id="KW-1185">Reference proteome</keyword>
<dbReference type="Pfam" id="PF14848">
    <property type="entry name" value="HU-DNA_bdg"/>
    <property type="match status" value="1"/>
</dbReference>